<dbReference type="Gene3D" id="3.30.450.20">
    <property type="entry name" value="PAS domain"/>
    <property type="match status" value="4"/>
</dbReference>
<protein>
    <recommendedName>
        <fullName evidence="2">histidine kinase</fullName>
        <ecNumber evidence="2">2.7.13.3</ecNumber>
    </recommendedName>
</protein>
<dbReference type="GO" id="GO:0004673">
    <property type="term" value="F:protein histidine kinase activity"/>
    <property type="evidence" value="ECO:0007669"/>
    <property type="project" value="UniProtKB-EC"/>
</dbReference>
<dbReference type="PANTHER" id="PTHR43304">
    <property type="entry name" value="PHYTOCHROME-LIKE PROTEIN CPH1"/>
    <property type="match status" value="1"/>
</dbReference>
<dbReference type="SUPFAM" id="SSF55781">
    <property type="entry name" value="GAF domain-like"/>
    <property type="match status" value="2"/>
</dbReference>
<dbReference type="EMBL" id="JBHTAG010000004">
    <property type="protein sequence ID" value="MFC7098879.1"/>
    <property type="molecule type" value="Genomic_DNA"/>
</dbReference>
<dbReference type="SUPFAM" id="SSF55785">
    <property type="entry name" value="PYP-like sensor domain (PAS domain)"/>
    <property type="match status" value="4"/>
</dbReference>
<keyword evidence="6" id="KW-0805">Transcription regulation</keyword>
<dbReference type="InterPro" id="IPR001610">
    <property type="entry name" value="PAC"/>
</dbReference>
<dbReference type="PROSITE" id="PS50113">
    <property type="entry name" value="PAC"/>
    <property type="match status" value="1"/>
</dbReference>
<dbReference type="EC" id="2.7.13.3" evidence="2"/>
<feature type="region of interest" description="Disordered" evidence="8">
    <location>
        <begin position="1"/>
        <end position="38"/>
    </location>
</feature>
<dbReference type="InterPro" id="IPR003018">
    <property type="entry name" value="GAF"/>
</dbReference>
<dbReference type="InterPro" id="IPR035965">
    <property type="entry name" value="PAS-like_dom_sf"/>
</dbReference>
<dbReference type="RefSeq" id="WP_276239562.1">
    <property type="nucleotide sequence ID" value="NZ_CP119990.1"/>
</dbReference>
<dbReference type="InterPro" id="IPR007050">
    <property type="entry name" value="HTH_bacterioopsin"/>
</dbReference>
<evidence type="ECO:0000256" key="5">
    <source>
        <dbReference type="ARBA" id="ARBA00022777"/>
    </source>
</evidence>
<dbReference type="Proteomes" id="UP001596388">
    <property type="component" value="Unassembled WGS sequence"/>
</dbReference>
<dbReference type="InterPro" id="IPR000700">
    <property type="entry name" value="PAS-assoc_C"/>
</dbReference>
<dbReference type="InterPro" id="IPR052162">
    <property type="entry name" value="Sensor_kinase/Photoreceptor"/>
</dbReference>
<dbReference type="Gene3D" id="2.10.70.100">
    <property type="match status" value="1"/>
</dbReference>
<organism evidence="11 12">
    <name type="scientific">Halobaculum marinum</name>
    <dbReference type="NCBI Taxonomy" id="3031996"/>
    <lineage>
        <taxon>Archaea</taxon>
        <taxon>Methanobacteriati</taxon>
        <taxon>Methanobacteriota</taxon>
        <taxon>Stenosarchaea group</taxon>
        <taxon>Halobacteria</taxon>
        <taxon>Halobacteriales</taxon>
        <taxon>Haloferacaceae</taxon>
        <taxon>Halobaculum</taxon>
    </lineage>
</organism>
<dbReference type="InterPro" id="IPR000014">
    <property type="entry name" value="PAS"/>
</dbReference>
<evidence type="ECO:0000313" key="12">
    <source>
        <dbReference type="Proteomes" id="UP001596388"/>
    </source>
</evidence>
<accession>A0ABD5WZ35</accession>
<sequence>MVFDDNRGGTGENTDAGRVNAPDRETPRGASTGDAGEVTEEMCRALERIDGVVVSVDTEWLITYANEAAAATASVSTSALVGESLWEVVPGANERTFQSALQTAATTGRSVDGVELHMPDGEALVCSVFPSSSGTTVVAREHAGRTPSSALAGDVNLLVEGHFSIDTEWRVVEWNAEMANRTGLAAADIVGTDLRDLFSGDMHRTIGEPFRRALETQESTVVEAYIIGFDYWVEMTVYPYPEGLSVYSTDVTERRIREHELRETNARLDLALDSTNTGIWEWDLDTDTVLWLGPTSRLFDLDPDAFDGTLASFLELVHPDDLESVEAAIEGSLAERGSYRIQHRIRLPSGESRWLEGRGEVQVDAVGAPKRMTGVVFDVSEQKRHEQRIREKESRLRTLVENAPVMLFELDPDGVVTLLDGRGAAALAYEPDEVVGQSVFDLYADHPVVTDAASRAIAGEPHRTVMDLGHAVLDVAYEPIIDDTGHVSQVIGVATDVTALRQKERTLTALNRSSRQLLAADSVDDVAGVVVDATNDVLGLDTAEVLLVDPESNSLTSVDTVGGGDGDGYGPGSKYWRHFVERDPADTVLAEDGEVIIPLGEHGLVVAEAPEGSADCDDSREVIELFAAAANAAFDRATREQSLRHNEAVLRQQSQRLEQLHELNTQIRNVEHVLVMAEDRPAIERGVCERLVDPERFAFAWIGAVEDGAVTPTHWAGTERGYLPAIDRLSDANEPAARAVRTREPVVVDDVAARLDGASWRREALASGYRSVMSVPLVYDDRLFGVLSVCAVDPDTFGPLVRGVLVDLSETVAYAIDAAETKRGFLTDHVVEVAVRSERVRDPLARIARDTGARVRFDGVVSGSGGRRVFFTVDEADAETVVASAEADPCVESVDVVSATDDGGVFELVSAAALFATEVVDRGGVPLSIESHGDETAAVVELPHGADVSAFVELLRRQYDDLTLTARRDREREPVTRESFRAAFESAVTDRQLEVLETAYFCGYFDSPRTMTGSEVATTLSITQPTFTTHLRAAERALLGMIVADQRVESRY</sequence>
<dbReference type="InterPro" id="IPR029016">
    <property type="entry name" value="GAF-like_dom_sf"/>
</dbReference>
<evidence type="ECO:0000256" key="1">
    <source>
        <dbReference type="ARBA" id="ARBA00000085"/>
    </source>
</evidence>
<dbReference type="PROSITE" id="PS50112">
    <property type="entry name" value="PAS"/>
    <property type="match status" value="4"/>
</dbReference>
<keyword evidence="4" id="KW-0808">Transferase</keyword>
<evidence type="ECO:0000256" key="4">
    <source>
        <dbReference type="ARBA" id="ARBA00022679"/>
    </source>
</evidence>
<evidence type="ECO:0000256" key="2">
    <source>
        <dbReference type="ARBA" id="ARBA00012438"/>
    </source>
</evidence>
<dbReference type="Pfam" id="PF13185">
    <property type="entry name" value="GAF_2"/>
    <property type="match status" value="1"/>
</dbReference>
<dbReference type="Pfam" id="PF08448">
    <property type="entry name" value="PAS_4"/>
    <property type="match status" value="3"/>
</dbReference>
<feature type="domain" description="PAS" evidence="9">
    <location>
        <begin position="163"/>
        <end position="217"/>
    </location>
</feature>
<evidence type="ECO:0000313" key="11">
    <source>
        <dbReference type="EMBL" id="MFC7098879.1"/>
    </source>
</evidence>
<dbReference type="GeneID" id="79271533"/>
<dbReference type="Gene3D" id="3.30.450.40">
    <property type="match status" value="2"/>
</dbReference>
<proteinExistence type="predicted"/>
<evidence type="ECO:0000256" key="7">
    <source>
        <dbReference type="ARBA" id="ARBA00023163"/>
    </source>
</evidence>
<evidence type="ECO:0000259" key="10">
    <source>
        <dbReference type="PROSITE" id="PS50113"/>
    </source>
</evidence>
<dbReference type="InterPro" id="IPR031803">
    <property type="entry name" value="BAT_GAF/HTH-assoc"/>
</dbReference>
<keyword evidence="7" id="KW-0804">Transcription</keyword>
<dbReference type="CDD" id="cd00130">
    <property type="entry name" value="PAS"/>
    <property type="match status" value="3"/>
</dbReference>
<gene>
    <name evidence="11" type="ORF">ACFQKD_16360</name>
</gene>
<feature type="domain" description="PAS" evidence="9">
    <location>
        <begin position="38"/>
        <end position="108"/>
    </location>
</feature>
<evidence type="ECO:0000256" key="6">
    <source>
        <dbReference type="ARBA" id="ARBA00023015"/>
    </source>
</evidence>
<dbReference type="PANTHER" id="PTHR43304:SF1">
    <property type="entry name" value="PAC DOMAIN-CONTAINING PROTEIN"/>
    <property type="match status" value="1"/>
</dbReference>
<dbReference type="Pfam" id="PF04967">
    <property type="entry name" value="HTH_10"/>
    <property type="match status" value="1"/>
</dbReference>
<dbReference type="InterPro" id="IPR013655">
    <property type="entry name" value="PAS_fold_3"/>
</dbReference>
<name>A0ABD5WZ35_9EURY</name>
<keyword evidence="3" id="KW-0597">Phosphoprotein</keyword>
<comment type="caution">
    <text evidence="11">The sequence shown here is derived from an EMBL/GenBank/DDBJ whole genome shotgun (WGS) entry which is preliminary data.</text>
</comment>
<evidence type="ECO:0000259" key="9">
    <source>
        <dbReference type="PROSITE" id="PS50112"/>
    </source>
</evidence>
<reference evidence="11 12" key="1">
    <citation type="journal article" date="2019" name="Int. J. Syst. Evol. Microbiol.">
        <title>The Global Catalogue of Microorganisms (GCM) 10K type strain sequencing project: providing services to taxonomists for standard genome sequencing and annotation.</title>
        <authorList>
            <consortium name="The Broad Institute Genomics Platform"/>
            <consortium name="The Broad Institute Genome Sequencing Center for Infectious Disease"/>
            <person name="Wu L."/>
            <person name="Ma J."/>
        </authorList>
    </citation>
    <scope>NUCLEOTIDE SEQUENCE [LARGE SCALE GENOMIC DNA]</scope>
    <source>
        <strain evidence="11 12">DT55</strain>
    </source>
</reference>
<evidence type="ECO:0000256" key="8">
    <source>
        <dbReference type="SAM" id="MobiDB-lite"/>
    </source>
</evidence>
<feature type="domain" description="PAC" evidence="10">
    <location>
        <begin position="339"/>
        <end position="391"/>
    </location>
</feature>
<keyword evidence="12" id="KW-1185">Reference proteome</keyword>
<dbReference type="SMART" id="SM00091">
    <property type="entry name" value="PAS"/>
    <property type="match status" value="4"/>
</dbReference>
<dbReference type="Pfam" id="PF08447">
    <property type="entry name" value="PAS_3"/>
    <property type="match status" value="1"/>
</dbReference>
<keyword evidence="5" id="KW-0418">Kinase</keyword>
<dbReference type="AlphaFoldDB" id="A0ABD5WZ35"/>
<feature type="domain" description="PAS" evidence="9">
    <location>
        <begin position="264"/>
        <end position="336"/>
    </location>
</feature>
<dbReference type="NCBIfam" id="TIGR00229">
    <property type="entry name" value="sensory_box"/>
    <property type="match status" value="2"/>
</dbReference>
<feature type="domain" description="PAS" evidence="9">
    <location>
        <begin position="392"/>
        <end position="443"/>
    </location>
</feature>
<dbReference type="InterPro" id="IPR013656">
    <property type="entry name" value="PAS_4"/>
</dbReference>
<evidence type="ECO:0000256" key="3">
    <source>
        <dbReference type="ARBA" id="ARBA00022553"/>
    </source>
</evidence>
<comment type="catalytic activity">
    <reaction evidence="1">
        <text>ATP + protein L-histidine = ADP + protein N-phospho-L-histidine.</text>
        <dbReference type="EC" id="2.7.13.3"/>
    </reaction>
</comment>
<dbReference type="SMART" id="SM00086">
    <property type="entry name" value="PAC"/>
    <property type="match status" value="2"/>
</dbReference>
<dbReference type="Pfam" id="PF15915">
    <property type="entry name" value="BAT"/>
    <property type="match status" value="1"/>
</dbReference>